<dbReference type="RefSeq" id="WP_186870560.1">
    <property type="nucleotide sequence ID" value="NZ_JACOOL010000010.1"/>
</dbReference>
<reference evidence="1" key="1">
    <citation type="submission" date="2020-08" db="EMBL/GenBank/DDBJ databases">
        <title>Genome public.</title>
        <authorList>
            <person name="Liu C."/>
            <person name="Sun Q."/>
        </authorList>
    </citation>
    <scope>NUCLEOTIDE SEQUENCE</scope>
    <source>
        <strain evidence="1">BX22</strain>
    </source>
</reference>
<dbReference type="Proteomes" id="UP000637359">
    <property type="component" value="Unassembled WGS sequence"/>
</dbReference>
<dbReference type="AlphaFoldDB" id="A0A923RL81"/>
<gene>
    <name evidence="1" type="ORF">H8S33_13655</name>
</gene>
<evidence type="ECO:0000313" key="2">
    <source>
        <dbReference type="Proteomes" id="UP000637359"/>
    </source>
</evidence>
<accession>A0A923RL81</accession>
<proteinExistence type="predicted"/>
<comment type="caution">
    <text evidence="1">The sequence shown here is derived from an EMBL/GenBank/DDBJ whole genome shotgun (WGS) entry which is preliminary data.</text>
</comment>
<keyword evidence="2" id="KW-1185">Reference proteome</keyword>
<dbReference type="EMBL" id="JACOOL010000010">
    <property type="protein sequence ID" value="MBC5637852.1"/>
    <property type="molecule type" value="Genomic_DNA"/>
</dbReference>
<organism evidence="1 2">
    <name type="scientific">Ornithinibacillus hominis</name>
    <dbReference type="NCBI Taxonomy" id="2763055"/>
    <lineage>
        <taxon>Bacteria</taxon>
        <taxon>Bacillati</taxon>
        <taxon>Bacillota</taxon>
        <taxon>Bacilli</taxon>
        <taxon>Bacillales</taxon>
        <taxon>Bacillaceae</taxon>
        <taxon>Ornithinibacillus</taxon>
    </lineage>
</organism>
<protein>
    <submittedName>
        <fullName evidence="1">Uncharacterized protein</fullName>
    </submittedName>
</protein>
<evidence type="ECO:0000313" key="1">
    <source>
        <dbReference type="EMBL" id="MBC5637852.1"/>
    </source>
</evidence>
<name>A0A923RL81_9BACI</name>
<sequence>MSIYEYQMRMKAFNLARIDKEYVKHQQAWLNHQVTLTKEQGKKQVPIYKRFEDFFDYKNRIKEVEHDEKREITPQIRKMAQIAAVVNGGRR</sequence>